<reference evidence="2" key="2">
    <citation type="journal article" date="2021" name="Int. J. Syst. Evol. Microbiol.">
        <title>Bradyrhizobium septentrionale sp. nov. (sv. septentrionale) and Bradyrhizobium quebecense sp. nov. (sv. septentrionale) associated with legumes native to Canada possess rearranged symbiosis genes and numerous insertion sequences.</title>
        <authorList>
            <person name="Bromfield E.S.P."/>
            <person name="Cloutier S."/>
        </authorList>
    </citation>
    <scope>NUCLEOTIDE SEQUENCE</scope>
    <source>
        <strain evidence="2">5S5</strain>
    </source>
</reference>
<proteinExistence type="predicted"/>
<organism evidence="1">
    <name type="scientific">Bradyrhizobium septentrionale</name>
    <dbReference type="NCBI Taxonomy" id="1404411"/>
    <lineage>
        <taxon>Bacteria</taxon>
        <taxon>Pseudomonadati</taxon>
        <taxon>Pseudomonadota</taxon>
        <taxon>Alphaproteobacteria</taxon>
        <taxon>Hyphomicrobiales</taxon>
        <taxon>Nitrobacteraceae</taxon>
        <taxon>Bradyrhizobium</taxon>
    </lineage>
</organism>
<dbReference type="SUPFAM" id="SSF52540">
    <property type="entry name" value="P-loop containing nucleoside triphosphate hydrolases"/>
    <property type="match status" value="1"/>
</dbReference>
<dbReference type="Proteomes" id="UP001432046">
    <property type="component" value="Chromosome"/>
</dbReference>
<evidence type="ECO:0000313" key="2">
    <source>
        <dbReference type="EMBL" id="WXC82233.1"/>
    </source>
</evidence>
<dbReference type="Pfam" id="PF13481">
    <property type="entry name" value="AAA_25"/>
    <property type="match status" value="1"/>
</dbReference>
<reference evidence="1" key="1">
    <citation type="submission" date="2020-06" db="EMBL/GenBank/DDBJ databases">
        <title>Whole Genome Sequence of Bradyrhizobium sp. Strain 1S1.</title>
        <authorList>
            <person name="Bromfield E.S.P."/>
            <person name="Cloutier S."/>
        </authorList>
    </citation>
    <scope>NUCLEOTIDE SEQUENCE [LARGE SCALE GENOMIC DNA]</scope>
    <source>
        <strain evidence="1">1S1</strain>
    </source>
</reference>
<dbReference type="AlphaFoldDB" id="A0A973W5L8"/>
<keyword evidence="3" id="KW-1185">Reference proteome</keyword>
<protein>
    <submittedName>
        <fullName evidence="1">AAA family ATPase</fullName>
    </submittedName>
</protein>
<dbReference type="Gene3D" id="3.40.50.300">
    <property type="entry name" value="P-loop containing nucleotide triphosphate hydrolases"/>
    <property type="match status" value="1"/>
</dbReference>
<gene>
    <name evidence="1" type="ORF">HAP48_034730</name>
    <name evidence="2" type="ORF">WDK88_11910</name>
</gene>
<accession>A0A973W5L8</accession>
<dbReference type="InterPro" id="IPR027417">
    <property type="entry name" value="P-loop_NTPase"/>
</dbReference>
<evidence type="ECO:0000313" key="3">
    <source>
        <dbReference type="Proteomes" id="UP001432046"/>
    </source>
</evidence>
<evidence type="ECO:0000313" key="1">
    <source>
        <dbReference type="EMBL" id="NVI48023.1"/>
    </source>
</evidence>
<dbReference type="EMBL" id="JAAOLE020000001">
    <property type="protein sequence ID" value="NVI48023.1"/>
    <property type="molecule type" value="Genomic_DNA"/>
</dbReference>
<dbReference type="RefSeq" id="WP_166214606.1">
    <property type="nucleotide sequence ID" value="NZ_CP088285.1"/>
</dbReference>
<dbReference type="EMBL" id="CP147711">
    <property type="protein sequence ID" value="WXC82233.1"/>
    <property type="molecule type" value="Genomic_DNA"/>
</dbReference>
<sequence>MTVKADANQVHRDFGAAALRDITDGVLPDQNAPTAVAVQPLVMTLFDDAAQATNKRWIMKGLIARGETSSLIGPPGCGKSALEADLAVHCARQADFLGHRAKEKCGVLVLALERGDLYERRFAAYRQRDQVTGLPIAIVKTVVDLLNPSCVDVIAVTLCDATRRLGHEVGLLIIDTYNKGIAIGGGDEDKAKDQNRVAAHLRKLHELANIHIALVGHTGKDESRGARGSNAHLGDVDLMVQISGDSAVKTAKVTKANDQPEREIATFRMKPFVLGQDEDGDPIDVAIIDVIDSGPAAAMAKPAKQLTNLEKAGLRELNECVADHVEPPPNDPHCPPGSKGVALETWRGRLRQRSVIGKKGEKGERTQFMRIKDGLRDKGRIGIWDDYVWPVCRLTA</sequence>
<name>A0A973W5L8_9BRAD</name>
<reference evidence="2" key="3">
    <citation type="submission" date="2024-03" db="EMBL/GenBank/DDBJ databases">
        <authorList>
            <person name="Bromfield E.S.P."/>
            <person name="Cloutier S."/>
        </authorList>
    </citation>
    <scope>NUCLEOTIDE SEQUENCE</scope>
    <source>
        <strain evidence="2">5S5</strain>
    </source>
</reference>